<dbReference type="CDD" id="cd08838">
    <property type="entry name" value="ArfGap_AGFG"/>
    <property type="match status" value="1"/>
</dbReference>
<evidence type="ECO:0000256" key="6">
    <source>
        <dbReference type="SAM" id="MobiDB-lite"/>
    </source>
</evidence>
<keyword evidence="4" id="KW-0862">Zinc</keyword>
<dbReference type="GO" id="GO:0005096">
    <property type="term" value="F:GTPase activator activity"/>
    <property type="evidence" value="ECO:0007669"/>
    <property type="project" value="InterPro"/>
</dbReference>
<feature type="compositionally biased region" description="Polar residues" evidence="6">
    <location>
        <begin position="449"/>
        <end position="472"/>
    </location>
</feature>
<keyword evidence="2" id="KW-0677">Repeat</keyword>
<organism evidence="8 10">
    <name type="scientific">Acanthaster planci</name>
    <name type="common">Crown-of-thorns starfish</name>
    <dbReference type="NCBI Taxonomy" id="133434"/>
    <lineage>
        <taxon>Eukaryota</taxon>
        <taxon>Metazoa</taxon>
        <taxon>Echinodermata</taxon>
        <taxon>Eleutherozoa</taxon>
        <taxon>Asterozoa</taxon>
        <taxon>Asteroidea</taxon>
        <taxon>Valvatacea</taxon>
        <taxon>Valvatida</taxon>
        <taxon>Acanthasteridae</taxon>
        <taxon>Acanthaster</taxon>
    </lineage>
</organism>
<dbReference type="InterPro" id="IPR038508">
    <property type="entry name" value="ArfGAP_dom_sf"/>
</dbReference>
<dbReference type="RefSeq" id="XP_022095072.1">
    <property type="nucleotide sequence ID" value="XM_022239380.1"/>
</dbReference>
<dbReference type="PRINTS" id="PR00405">
    <property type="entry name" value="REVINTRACTNG"/>
</dbReference>
<gene>
    <name evidence="9 10" type="primary">LOC110981646</name>
</gene>
<feature type="compositionally biased region" description="Low complexity" evidence="6">
    <location>
        <begin position="473"/>
        <end position="484"/>
    </location>
</feature>
<feature type="compositionally biased region" description="Low complexity" evidence="6">
    <location>
        <begin position="401"/>
        <end position="413"/>
    </location>
</feature>
<dbReference type="OrthoDB" id="6036at2759"/>
<protein>
    <submittedName>
        <fullName evidence="9 10">Arf-GAP domain and FG repeat-containing protein 1-like</fullName>
    </submittedName>
</protein>
<dbReference type="GO" id="GO:0016020">
    <property type="term" value="C:membrane"/>
    <property type="evidence" value="ECO:0007669"/>
    <property type="project" value="TreeGrafter"/>
</dbReference>
<dbReference type="PANTHER" id="PTHR46134:SF3">
    <property type="entry name" value="ARFGAP WITH FG REPEATS 1"/>
    <property type="match status" value="1"/>
</dbReference>
<dbReference type="FunFam" id="1.10.220.150:FF:000005">
    <property type="entry name" value="Arf-GAP domain and FG repeat-containing protein 1"/>
    <property type="match status" value="1"/>
</dbReference>
<keyword evidence="8" id="KW-1185">Reference proteome</keyword>
<name>A0A8B7YQW9_ACAPL</name>
<dbReference type="CTD" id="3267"/>
<keyword evidence="1" id="KW-0479">Metal-binding</keyword>
<dbReference type="GO" id="GO:0005737">
    <property type="term" value="C:cytoplasm"/>
    <property type="evidence" value="ECO:0007669"/>
    <property type="project" value="TreeGrafter"/>
</dbReference>
<reference evidence="9 10" key="1">
    <citation type="submission" date="2025-04" db="UniProtKB">
        <authorList>
            <consortium name="RefSeq"/>
        </authorList>
    </citation>
    <scope>IDENTIFICATION</scope>
</reference>
<dbReference type="PROSITE" id="PS50115">
    <property type="entry name" value="ARFGAP"/>
    <property type="match status" value="1"/>
</dbReference>
<dbReference type="SUPFAM" id="SSF57863">
    <property type="entry name" value="ArfGap/RecO-like zinc finger"/>
    <property type="match status" value="1"/>
</dbReference>
<evidence type="ECO:0000256" key="1">
    <source>
        <dbReference type="ARBA" id="ARBA00022723"/>
    </source>
</evidence>
<dbReference type="AlphaFoldDB" id="A0A8B7YQW9"/>
<dbReference type="InterPro" id="IPR052248">
    <property type="entry name" value="Arf-GAP_FG-repeat_protein"/>
</dbReference>
<dbReference type="Gene3D" id="1.10.220.150">
    <property type="entry name" value="Arf GTPase activating protein"/>
    <property type="match status" value="1"/>
</dbReference>
<sequence>MFQRPPPTDNVPLYVLAPPTSDLIKDTAPSNMATKRKQDDKHLKILRELGTKPENKKCFDCEQRGPTYVNMTVGSFVCTRCSGILRGLNPPHRVKSISMTSFSPQEIEFLEKHGNEFCRQTWLGLDNSRGSSLESKDEQKVRDYMVQKYERKKWYIPASQVKLNNSSSNSTPEAQPLRQIVASDSPKTTLSSSSSSPPTTKVAAKISLPMPGAVPGPALQAHSKVATSEPSQQKPSMDLLGDLGGDPFSQPQQQPQQTAASAGGFANFGQAFSGQAAQGNKPATFDPFGATPSFSSSTSFNAFGQAAPQTGTSINAVPASASFNAFGAAAVPSQPASSGFAAFSSVPPLTQATGSNAKVNQTAQSLLNLSLTTSTSSSTAAQQVNSSADKYAIFSSLAADGASGSTGSGSIDWTGGGGSSSGGSIDWSGPNKASGSSLLSGGGIDWGPGSNTNIKQPTSSGLSLMSSGPNPFSGQSSLSGMQGQTNTQPVYTGSMGGLGSQATPQTSGFGAFGATQGVTGSMGPATGSLMNGGFNQPQGGAFPPQGGFGSVTPLQGSAPQGQMGGMGGGFGMQPQAGFPPGGAAMGGGMKAGFGTAAQPGMAGAGQGFGQGGFGGTMQGGFGAPTQPGMNTMQPVGMSQAAGAGLGLPGSMGTPQNAAGGMGFGAQPQGMTAATGGWPQQQSNPFMGQVDNFSSQQSQSQRSTNPFM</sequence>
<dbReference type="KEGG" id="aplc:110981646"/>
<feature type="region of interest" description="Disordered" evidence="6">
    <location>
        <begin position="208"/>
        <end position="261"/>
    </location>
</feature>
<evidence type="ECO:0000256" key="2">
    <source>
        <dbReference type="ARBA" id="ARBA00022737"/>
    </source>
</evidence>
<dbReference type="InterPro" id="IPR001164">
    <property type="entry name" value="ArfGAP_dom"/>
</dbReference>
<dbReference type="GeneID" id="110981646"/>
<feature type="compositionally biased region" description="Polar residues" evidence="6">
    <location>
        <begin position="225"/>
        <end position="235"/>
    </location>
</feature>
<dbReference type="PANTHER" id="PTHR46134">
    <property type="entry name" value="DRONGO, ISOFORM F"/>
    <property type="match status" value="1"/>
</dbReference>
<evidence type="ECO:0000256" key="4">
    <source>
        <dbReference type="ARBA" id="ARBA00022833"/>
    </source>
</evidence>
<evidence type="ECO:0000259" key="7">
    <source>
        <dbReference type="PROSITE" id="PS50115"/>
    </source>
</evidence>
<dbReference type="Pfam" id="PF01412">
    <property type="entry name" value="ArfGap"/>
    <property type="match status" value="1"/>
</dbReference>
<evidence type="ECO:0000256" key="5">
    <source>
        <dbReference type="PROSITE-ProRule" id="PRU00288"/>
    </source>
</evidence>
<dbReference type="OMA" id="MVCKQIW"/>
<feature type="compositionally biased region" description="Low complexity" evidence="6">
    <location>
        <begin position="422"/>
        <end position="439"/>
    </location>
</feature>
<evidence type="ECO:0000313" key="10">
    <source>
        <dbReference type="RefSeq" id="XP_022095072.1"/>
    </source>
</evidence>
<keyword evidence="3 5" id="KW-0863">Zinc-finger</keyword>
<dbReference type="GO" id="GO:0008270">
    <property type="term" value="F:zinc ion binding"/>
    <property type="evidence" value="ECO:0007669"/>
    <property type="project" value="UniProtKB-KW"/>
</dbReference>
<feature type="region of interest" description="Disordered" evidence="6">
    <location>
        <begin position="665"/>
        <end position="707"/>
    </location>
</feature>
<dbReference type="SMART" id="SM00105">
    <property type="entry name" value="ArfGap"/>
    <property type="match status" value="1"/>
</dbReference>
<evidence type="ECO:0000313" key="8">
    <source>
        <dbReference type="Proteomes" id="UP000694845"/>
    </source>
</evidence>
<dbReference type="Proteomes" id="UP000694845">
    <property type="component" value="Unplaced"/>
</dbReference>
<accession>A0A8B7YQW9</accession>
<feature type="region of interest" description="Disordered" evidence="6">
    <location>
        <begin position="401"/>
        <end position="484"/>
    </location>
</feature>
<dbReference type="RefSeq" id="XP_022095071.1">
    <property type="nucleotide sequence ID" value="XM_022239379.1"/>
</dbReference>
<evidence type="ECO:0000256" key="3">
    <source>
        <dbReference type="ARBA" id="ARBA00022771"/>
    </source>
</evidence>
<dbReference type="InterPro" id="IPR037278">
    <property type="entry name" value="ARFGAP/RecO"/>
</dbReference>
<proteinExistence type="predicted"/>
<feature type="domain" description="Arf-GAP" evidence="7">
    <location>
        <begin position="40"/>
        <end position="163"/>
    </location>
</feature>
<evidence type="ECO:0000313" key="9">
    <source>
        <dbReference type="RefSeq" id="XP_022095071.1"/>
    </source>
</evidence>